<evidence type="ECO:0000313" key="3">
    <source>
        <dbReference type="Proteomes" id="UP000238322"/>
    </source>
</evidence>
<dbReference type="AlphaFoldDB" id="A0A2S8FBK3"/>
<gene>
    <name evidence="2" type="ORF">C5Y83_26155</name>
</gene>
<feature type="transmembrane region" description="Helical" evidence="1">
    <location>
        <begin position="41"/>
        <end position="60"/>
    </location>
</feature>
<sequence>MQVPADDPSPDVDCSPSSTRWSRFLARALWLRDLVLGKHPVILWSINAGLLLLLAAWIVWDARFTATWDQLEYEIGLTPDSSKLDEFASTFLLQWKIYLLGGILAISVLSLGLMTFGLTMGARGHRALSSWMVVLSLACCWLGLATGWDEMIWVGKRLRIDAHVAAFQPISDSLRKDWPTADGDNQQLGPFMAYPAGKPKTLILLTTPDITQHGLTFSSVEKADEGGIRFQLSGKERGVWLEWHPRGQAPASFVGGLLEPHFLKRTVSLGDGWYLARYEQSAMAS</sequence>
<name>A0A2S8FBK3_9BACT</name>
<keyword evidence="1" id="KW-1133">Transmembrane helix</keyword>
<keyword evidence="1" id="KW-0812">Transmembrane</keyword>
<feature type="transmembrane region" description="Helical" evidence="1">
    <location>
        <begin position="97"/>
        <end position="122"/>
    </location>
</feature>
<evidence type="ECO:0000256" key="1">
    <source>
        <dbReference type="SAM" id="Phobius"/>
    </source>
</evidence>
<protein>
    <submittedName>
        <fullName evidence="2">Uncharacterized protein</fullName>
    </submittedName>
</protein>
<reference evidence="2 3" key="1">
    <citation type="submission" date="2018-02" db="EMBL/GenBank/DDBJ databases">
        <title>Comparative genomes isolates from brazilian mangrove.</title>
        <authorList>
            <person name="Araujo J.E."/>
            <person name="Taketani R.G."/>
            <person name="Silva M.C.P."/>
            <person name="Loureco M.V."/>
            <person name="Andreote F.D."/>
        </authorList>
    </citation>
    <scope>NUCLEOTIDE SEQUENCE [LARGE SCALE GENOMIC DNA]</scope>
    <source>
        <strain evidence="2 3">Hex-1 MGV</strain>
    </source>
</reference>
<dbReference type="EMBL" id="PUHY01000015">
    <property type="protein sequence ID" value="PQO29546.1"/>
    <property type="molecule type" value="Genomic_DNA"/>
</dbReference>
<evidence type="ECO:0000313" key="2">
    <source>
        <dbReference type="EMBL" id="PQO29546.1"/>
    </source>
</evidence>
<keyword evidence="1" id="KW-0472">Membrane</keyword>
<accession>A0A2S8FBK3</accession>
<organism evidence="2 3">
    <name type="scientific">Blastopirellula marina</name>
    <dbReference type="NCBI Taxonomy" id="124"/>
    <lineage>
        <taxon>Bacteria</taxon>
        <taxon>Pseudomonadati</taxon>
        <taxon>Planctomycetota</taxon>
        <taxon>Planctomycetia</taxon>
        <taxon>Pirellulales</taxon>
        <taxon>Pirellulaceae</taxon>
        <taxon>Blastopirellula</taxon>
    </lineage>
</organism>
<feature type="transmembrane region" description="Helical" evidence="1">
    <location>
        <begin position="128"/>
        <end position="148"/>
    </location>
</feature>
<comment type="caution">
    <text evidence="2">The sequence shown here is derived from an EMBL/GenBank/DDBJ whole genome shotgun (WGS) entry which is preliminary data.</text>
</comment>
<dbReference type="Proteomes" id="UP000238322">
    <property type="component" value="Unassembled WGS sequence"/>
</dbReference>
<proteinExistence type="predicted"/>